<dbReference type="PANTHER" id="PTHR32315">
    <property type="entry name" value="ADENINE PHOSPHORIBOSYLTRANSFERASE"/>
    <property type="match status" value="1"/>
</dbReference>
<dbReference type="VEuPathDB" id="FungiDB:jhhlp_000025"/>
<feature type="domain" description="Phosphoribosyltransferase" evidence="10">
    <location>
        <begin position="13"/>
        <end position="230"/>
    </location>
</feature>
<dbReference type="GO" id="GO:0005525">
    <property type="term" value="F:GTP binding"/>
    <property type="evidence" value="ECO:0007669"/>
    <property type="project" value="UniProtKB-KW"/>
</dbReference>
<evidence type="ECO:0000256" key="1">
    <source>
        <dbReference type="ARBA" id="ARBA00001946"/>
    </source>
</evidence>
<dbReference type="InterPro" id="IPR029057">
    <property type="entry name" value="PRTase-like"/>
</dbReference>
<dbReference type="FunFam" id="3.40.50.2020:FF:000049">
    <property type="entry name" value="Putative uracil phosphoribosyltransferase urg2"/>
    <property type="match status" value="1"/>
</dbReference>
<evidence type="ECO:0000256" key="6">
    <source>
        <dbReference type="ARBA" id="ARBA00022676"/>
    </source>
</evidence>
<dbReference type="PANTHER" id="PTHR32315:SF4">
    <property type="entry name" value="URACIL PHOSPHORIBOSYLTRANSFERASE, CHLOROPLASTIC"/>
    <property type="match status" value="1"/>
</dbReference>
<dbReference type="GO" id="GO:0004845">
    <property type="term" value="F:uracil phosphoribosyltransferase activity"/>
    <property type="evidence" value="ECO:0007669"/>
    <property type="project" value="UniProtKB-EC"/>
</dbReference>
<dbReference type="InParanoid" id="A0A2N3NLE5"/>
<evidence type="ECO:0000259" key="10">
    <source>
        <dbReference type="Pfam" id="PF14681"/>
    </source>
</evidence>
<dbReference type="AlphaFoldDB" id="A0A2N3NLE5"/>
<dbReference type="EC" id="2.4.2.9" evidence="4"/>
<evidence type="ECO:0000256" key="2">
    <source>
        <dbReference type="ARBA" id="ARBA00005180"/>
    </source>
</evidence>
<evidence type="ECO:0000256" key="3">
    <source>
        <dbReference type="ARBA" id="ARBA00009516"/>
    </source>
</evidence>
<keyword evidence="5" id="KW-0021">Allosteric enzyme</keyword>
<evidence type="ECO:0000256" key="7">
    <source>
        <dbReference type="ARBA" id="ARBA00022679"/>
    </source>
</evidence>
<proteinExistence type="inferred from homology"/>
<dbReference type="STRING" id="41688.A0A2N3NLE5"/>
<comment type="cofactor">
    <cofactor evidence="1">
        <name>Mg(2+)</name>
        <dbReference type="ChEBI" id="CHEBI:18420"/>
    </cofactor>
</comment>
<reference evidence="11 12" key="1">
    <citation type="journal article" date="2017" name="G3 (Bethesda)">
        <title>First Draft Genome Sequence of the Pathogenic Fungus Lomentospora prolificans (Formerly Scedosporium prolificans).</title>
        <authorList>
            <person name="Luo R."/>
            <person name="Zimin A."/>
            <person name="Workman R."/>
            <person name="Fan Y."/>
            <person name="Pertea G."/>
            <person name="Grossman N."/>
            <person name="Wear M.P."/>
            <person name="Jia B."/>
            <person name="Miller H."/>
            <person name="Casadevall A."/>
            <person name="Timp W."/>
            <person name="Zhang S.X."/>
            <person name="Salzberg S.L."/>
        </authorList>
    </citation>
    <scope>NUCLEOTIDE SEQUENCE [LARGE SCALE GENOMIC DNA]</scope>
    <source>
        <strain evidence="11 12">JHH-5317</strain>
    </source>
</reference>
<accession>A0A2N3NLE5</accession>
<organism evidence="11 12">
    <name type="scientific">Lomentospora prolificans</name>
    <dbReference type="NCBI Taxonomy" id="41688"/>
    <lineage>
        <taxon>Eukaryota</taxon>
        <taxon>Fungi</taxon>
        <taxon>Dikarya</taxon>
        <taxon>Ascomycota</taxon>
        <taxon>Pezizomycotina</taxon>
        <taxon>Sordariomycetes</taxon>
        <taxon>Hypocreomycetidae</taxon>
        <taxon>Microascales</taxon>
        <taxon>Microascaceae</taxon>
        <taxon>Lomentospora</taxon>
    </lineage>
</organism>
<dbReference type="NCBIfam" id="NF001097">
    <property type="entry name" value="PRK00129.1"/>
    <property type="match status" value="1"/>
</dbReference>
<dbReference type="InterPro" id="IPR050054">
    <property type="entry name" value="UPRTase/APRTase"/>
</dbReference>
<comment type="similarity">
    <text evidence="3">Belongs to the UPRTase family.</text>
</comment>
<gene>
    <name evidence="11" type="ORF">jhhlp_000025</name>
</gene>
<dbReference type="Pfam" id="PF14681">
    <property type="entry name" value="UPRTase"/>
    <property type="match status" value="1"/>
</dbReference>
<comment type="caution">
    <text evidence="11">The sequence shown here is derived from an EMBL/GenBank/DDBJ whole genome shotgun (WGS) entry which is preliminary data.</text>
</comment>
<keyword evidence="9" id="KW-0342">GTP-binding</keyword>
<dbReference type="OrthoDB" id="10257085at2759"/>
<evidence type="ECO:0000313" key="12">
    <source>
        <dbReference type="Proteomes" id="UP000233524"/>
    </source>
</evidence>
<evidence type="ECO:0000256" key="5">
    <source>
        <dbReference type="ARBA" id="ARBA00022533"/>
    </source>
</evidence>
<evidence type="ECO:0000256" key="8">
    <source>
        <dbReference type="ARBA" id="ARBA00022741"/>
    </source>
</evidence>
<keyword evidence="12" id="KW-1185">Reference proteome</keyword>
<sequence length="233" mass="24693">MTTVADLPSNIRVSSHPCLQAKLSQLRSSSASPREVKALIHEISTILGCEALAKALVSTPGPKDKTPLGFEYTTTDIFPKTMSLVPILRSGLAMVDAIQGILPRAVPIHHLGLFREPTTLEPVEYYNNLSNHIADPDDPSPTSASSLAIVLDPIIATGGTCAAAIQTLREWGAQRVVVIAVLAAADGIKKVAEEWPEGTDVWVAGVDDEITVNGMLKPGLGDVGDRLFLTVGK</sequence>
<dbReference type="Gene3D" id="3.40.50.2020">
    <property type="match status" value="1"/>
</dbReference>
<name>A0A2N3NLE5_9PEZI</name>
<protein>
    <recommendedName>
        <fullName evidence="4">uracil phosphoribosyltransferase</fullName>
        <ecNumber evidence="4">2.4.2.9</ecNumber>
    </recommendedName>
</protein>
<evidence type="ECO:0000256" key="9">
    <source>
        <dbReference type="ARBA" id="ARBA00023134"/>
    </source>
</evidence>
<dbReference type="Proteomes" id="UP000233524">
    <property type="component" value="Unassembled WGS sequence"/>
</dbReference>
<dbReference type="CDD" id="cd06223">
    <property type="entry name" value="PRTases_typeI"/>
    <property type="match status" value="1"/>
</dbReference>
<dbReference type="InterPro" id="IPR000836">
    <property type="entry name" value="PRTase_dom"/>
</dbReference>
<keyword evidence="7" id="KW-0808">Transferase</keyword>
<keyword evidence="8" id="KW-0547">Nucleotide-binding</keyword>
<dbReference type="SUPFAM" id="SSF53271">
    <property type="entry name" value="PRTase-like"/>
    <property type="match status" value="1"/>
</dbReference>
<comment type="pathway">
    <text evidence="2">Pyrimidine metabolism; UMP biosynthesis via salvage pathway; UMP from uracil: step 1/1.</text>
</comment>
<keyword evidence="6" id="KW-0328">Glycosyltransferase</keyword>
<evidence type="ECO:0000313" key="11">
    <source>
        <dbReference type="EMBL" id="PKS13254.1"/>
    </source>
</evidence>
<dbReference type="EMBL" id="NLAX01000001">
    <property type="protein sequence ID" value="PKS13254.1"/>
    <property type="molecule type" value="Genomic_DNA"/>
</dbReference>
<evidence type="ECO:0000256" key="4">
    <source>
        <dbReference type="ARBA" id="ARBA00011894"/>
    </source>
</evidence>